<dbReference type="InterPro" id="IPR023949">
    <property type="entry name" value="Helicase_RapA"/>
</dbReference>
<dbReference type="Gene3D" id="2.30.30.140">
    <property type="match status" value="1"/>
</dbReference>
<keyword evidence="7 9" id="KW-0010">Activator</keyword>
<dbReference type="PANTHER" id="PTHR45766:SF6">
    <property type="entry name" value="SWI_SNF-RELATED MATRIX-ASSOCIATED ACTIN-DEPENDENT REGULATOR OF CHROMATIN SUBFAMILY A-LIKE PROTEIN 1"/>
    <property type="match status" value="1"/>
</dbReference>
<dbReference type="SMART" id="SM00490">
    <property type="entry name" value="HELICc"/>
    <property type="match status" value="1"/>
</dbReference>
<dbReference type="EC" id="3.6.4.-" evidence="9"/>
<evidence type="ECO:0000256" key="3">
    <source>
        <dbReference type="ARBA" id="ARBA00022806"/>
    </source>
</evidence>
<dbReference type="InterPro" id="IPR014001">
    <property type="entry name" value="Helicase_ATP-bd"/>
</dbReference>
<dbReference type="HAMAP" id="MF_01821">
    <property type="entry name" value="Helicase_RapA"/>
    <property type="match status" value="1"/>
</dbReference>
<dbReference type="InterPro" id="IPR038718">
    <property type="entry name" value="SNF2-like_sf"/>
</dbReference>
<evidence type="ECO:0000256" key="4">
    <source>
        <dbReference type="ARBA" id="ARBA00022840"/>
    </source>
</evidence>
<name>A0A3C1KPI1_9GAMM</name>
<comment type="function">
    <text evidence="9">Transcription regulator that activates transcription by stimulating RNA polymerase (RNAP) recycling in case of stress conditions such as supercoiled DNA or high salt concentrations. Probably acts by releasing the RNAP, when it is trapped or immobilized on tightly supercoiled DNA. Does not activate transcription on linear DNA. Probably not involved in DNA repair.</text>
</comment>
<dbReference type="GO" id="GO:0004386">
    <property type="term" value="F:helicase activity"/>
    <property type="evidence" value="ECO:0007669"/>
    <property type="project" value="UniProtKB-UniRule"/>
</dbReference>
<dbReference type="PANTHER" id="PTHR45766">
    <property type="entry name" value="DNA ANNEALING HELICASE AND ENDONUCLEASE ZRANB3 FAMILY MEMBER"/>
    <property type="match status" value="1"/>
</dbReference>
<keyword evidence="3 9" id="KW-0347">Helicase</keyword>
<protein>
    <recommendedName>
        <fullName evidence="9">RNA polymerase-associated protein RapA</fullName>
        <ecNumber evidence="9">3.6.4.-</ecNumber>
    </recommendedName>
    <alternativeName>
        <fullName evidence="9">ATP-dependent helicase HepA</fullName>
    </alternativeName>
</protein>
<evidence type="ECO:0000259" key="11">
    <source>
        <dbReference type="PROSITE" id="PS51194"/>
    </source>
</evidence>
<evidence type="ECO:0000313" key="13">
    <source>
        <dbReference type="Proteomes" id="UP000259273"/>
    </source>
</evidence>
<dbReference type="EMBL" id="DMND01000174">
    <property type="protein sequence ID" value="HAN28600.1"/>
    <property type="molecule type" value="Genomic_DNA"/>
</dbReference>
<keyword evidence="6 9" id="KW-0238">DNA-binding</keyword>
<feature type="domain" description="Helicase C-terminal" evidence="11">
    <location>
        <begin position="463"/>
        <end position="635"/>
    </location>
</feature>
<reference evidence="12 13" key="1">
    <citation type="journal article" date="2018" name="Nat. Biotechnol.">
        <title>A standardized bacterial taxonomy based on genome phylogeny substantially revises the tree of life.</title>
        <authorList>
            <person name="Parks D.H."/>
            <person name="Chuvochina M."/>
            <person name="Waite D.W."/>
            <person name="Rinke C."/>
            <person name="Skarshewski A."/>
            <person name="Chaumeil P.A."/>
            <person name="Hugenholtz P."/>
        </authorList>
    </citation>
    <scope>NUCLEOTIDE SEQUENCE [LARGE SCALE GENOMIC DNA]</scope>
    <source>
        <strain evidence="12">UBA9158</strain>
    </source>
</reference>
<dbReference type="Gene3D" id="3.40.50.10810">
    <property type="entry name" value="Tandem AAA-ATPase domain"/>
    <property type="match status" value="1"/>
</dbReference>
<keyword evidence="4 9" id="KW-0067">ATP-binding</keyword>
<sequence length="934" mass="105192">MEYIVGQRWVSHADAQLGLGIIVEVEPRRVTLSFPAVGEERTYAAESAPLTRLRFKAGDHISTVQGLELAITEVTESAGLLLYTGTDHHEESVTVSELELDPFVQITTPQQRLLNGHFDKTSDFALRVATFTHLDRLQRSAARGLMGSRTSLLPHQVYIANEVGQRHSPRVLLADEVGLGKTIEAGMILHQQLLTGRASRVLVLVPQTLLHQWLVEMLRRFNLHFALFDAERLAEADPLDMLDEDPLLDVEEHNPFDAEQLVLCCLDLFRDSQERQLQALTANWDLVVVDEAHHLHWSPDNPGEDYRFVAALARQNPGLLLLTATPEQVGLESHFARLQLLDPERFHSLSAFREEEQQYRHWSDLTLRLERGERPAGLPEGLDPDAPAETLIEQILDRHGTGRVMFRNTRAAISGFPQRVLHRYPLEQPDAYRHANSDITEALHPESPYHDDSWLSFDPRVAWLEQTLKALRPAKVLVICARAQTAVTLEHYLHLRAGIRSAAFYEGLSIIERDRAAAYFADESAGAQTLVCSEIGSEGRNFQFAHHLILFDLPLNPDLLEQRIGRLDRIGQAEDVQIHVPFLAGSAQEVLLEWYDRGLNLFRESCSAGTMILERFQARLLPLLQDPDATLEALIADTAAFTEETRRELREGRDRLLERNSCKADVAQQLIAEIAGNEEDDALQQYLETLCEAYGVEHEYHSEHALVLRPTDHMLTGHFPHLPEDGTTLTFSRNKALAREDMAFLTWEHPMLVEAMDMVRSTELGNAALGTIKLKGIAPGTMLLECVFTINCVAPRGLQLERFLSLSPLRLLVDARGKDLAALVPHERLNGLVERVNKSTALAIIKQVQQDVDNKMLLATRLATERLAPLLADAEQRMRAELGAELERLQALRAVNPSIRQEELDHMSYRIEESALHIGHASLQLQALRLIITT</sequence>
<dbReference type="AlphaFoldDB" id="A0A3C1KPI1"/>
<dbReference type="GO" id="GO:0003677">
    <property type="term" value="F:DNA binding"/>
    <property type="evidence" value="ECO:0007669"/>
    <property type="project" value="UniProtKB-KW"/>
</dbReference>
<dbReference type="Pfam" id="PF00176">
    <property type="entry name" value="SNF2-rel_dom"/>
    <property type="match status" value="1"/>
</dbReference>
<dbReference type="InterPro" id="IPR040766">
    <property type="entry name" value="Tudor_2_RapA"/>
</dbReference>
<keyword evidence="2 9" id="KW-0378">Hydrolase</keyword>
<comment type="similarity">
    <text evidence="9">Belongs to the SNF2/RAD54 helicase family. RapA subfamily.</text>
</comment>
<comment type="subunit">
    <text evidence="9">Interacts with the RNAP. Has a higher affinity for the core RNAP than for the holoenzyme. Its ATPase activity is stimulated by binding to RNAP.</text>
</comment>
<gene>
    <name evidence="9" type="primary">rapA</name>
    <name evidence="12" type="ORF">DCP75_12920</name>
</gene>
<keyword evidence="8 9" id="KW-0804">Transcription</keyword>
<evidence type="ECO:0000256" key="7">
    <source>
        <dbReference type="ARBA" id="ARBA00023159"/>
    </source>
</evidence>
<dbReference type="Gene3D" id="6.10.140.1500">
    <property type="match status" value="1"/>
</dbReference>
<dbReference type="Pfam" id="PF18337">
    <property type="entry name" value="Tudor_RapA"/>
    <property type="match status" value="1"/>
</dbReference>
<dbReference type="GO" id="GO:0006355">
    <property type="term" value="P:regulation of DNA-templated transcription"/>
    <property type="evidence" value="ECO:0007669"/>
    <property type="project" value="UniProtKB-UniRule"/>
</dbReference>
<dbReference type="InterPro" id="IPR057342">
    <property type="entry name" value="DEXDc_RapA"/>
</dbReference>
<dbReference type="PROSITE" id="PS51192">
    <property type="entry name" value="HELICASE_ATP_BIND_1"/>
    <property type="match status" value="1"/>
</dbReference>
<proteinExistence type="inferred from homology"/>
<dbReference type="CDD" id="cd18011">
    <property type="entry name" value="DEXDc_RapA"/>
    <property type="match status" value="1"/>
</dbReference>
<keyword evidence="5 9" id="KW-0805">Transcription regulation</keyword>
<dbReference type="Pfam" id="PF12137">
    <property type="entry name" value="RapA_C"/>
    <property type="match status" value="1"/>
</dbReference>
<dbReference type="Proteomes" id="UP000259273">
    <property type="component" value="Unassembled WGS sequence"/>
</dbReference>
<feature type="binding site" evidence="9">
    <location>
        <begin position="175"/>
        <end position="182"/>
    </location>
    <ligand>
        <name>ATP</name>
        <dbReference type="ChEBI" id="CHEBI:30616"/>
    </ligand>
</feature>
<dbReference type="NCBIfam" id="NF003426">
    <property type="entry name" value="PRK04914.1"/>
    <property type="match status" value="1"/>
</dbReference>
<dbReference type="SUPFAM" id="SSF52540">
    <property type="entry name" value="P-loop containing nucleoside triphosphate hydrolases"/>
    <property type="match status" value="2"/>
</dbReference>
<dbReference type="InterPro" id="IPR049730">
    <property type="entry name" value="SNF2/RAD54-like_C"/>
</dbReference>
<dbReference type="STRING" id="1121937.GCA_000423125_00398"/>
<keyword evidence="1 9" id="KW-0547">Nucleotide-binding</keyword>
<dbReference type="InterPro" id="IPR022737">
    <property type="entry name" value="RapA_C"/>
</dbReference>
<dbReference type="InterPro" id="IPR001650">
    <property type="entry name" value="Helicase_C-like"/>
</dbReference>
<comment type="caution">
    <text evidence="12">The sequence shown here is derived from an EMBL/GenBank/DDBJ whole genome shotgun (WGS) entry which is preliminary data.</text>
</comment>
<dbReference type="Pfam" id="PF00271">
    <property type="entry name" value="Helicase_C"/>
    <property type="match status" value="1"/>
</dbReference>
<feature type="domain" description="Helicase ATP-binding" evidence="10">
    <location>
        <begin position="162"/>
        <end position="344"/>
    </location>
</feature>
<evidence type="ECO:0000256" key="2">
    <source>
        <dbReference type="ARBA" id="ARBA00022801"/>
    </source>
</evidence>
<dbReference type="Gene3D" id="3.30.360.80">
    <property type="match status" value="1"/>
</dbReference>
<evidence type="ECO:0000256" key="8">
    <source>
        <dbReference type="ARBA" id="ARBA00023163"/>
    </source>
</evidence>
<evidence type="ECO:0000256" key="6">
    <source>
        <dbReference type="ARBA" id="ARBA00023125"/>
    </source>
</evidence>
<dbReference type="GO" id="GO:0016817">
    <property type="term" value="F:hydrolase activity, acting on acid anhydrides"/>
    <property type="evidence" value="ECO:0007669"/>
    <property type="project" value="InterPro"/>
</dbReference>
<dbReference type="InterPro" id="IPR040765">
    <property type="entry name" value="Tudor_1_RapA"/>
</dbReference>
<evidence type="ECO:0000313" key="12">
    <source>
        <dbReference type="EMBL" id="HAN28600.1"/>
    </source>
</evidence>
<dbReference type="InterPro" id="IPR000330">
    <property type="entry name" value="SNF2_N"/>
</dbReference>
<dbReference type="InterPro" id="IPR027417">
    <property type="entry name" value="P-loop_NTPase"/>
</dbReference>
<feature type="short sequence motif" description="DEAH box" evidence="9">
    <location>
        <begin position="290"/>
        <end position="293"/>
    </location>
</feature>
<evidence type="ECO:0000256" key="1">
    <source>
        <dbReference type="ARBA" id="ARBA00022741"/>
    </source>
</evidence>
<dbReference type="Gene3D" id="3.40.50.300">
    <property type="entry name" value="P-loop containing nucleotide triphosphate hydrolases"/>
    <property type="match status" value="1"/>
</dbReference>
<evidence type="ECO:0000256" key="5">
    <source>
        <dbReference type="ARBA" id="ARBA00023015"/>
    </source>
</evidence>
<accession>A0A3C1KPI1</accession>
<dbReference type="CDD" id="cd18793">
    <property type="entry name" value="SF2_C_SNF"/>
    <property type="match status" value="1"/>
</dbReference>
<dbReference type="Gene3D" id="2.30.30.930">
    <property type="match status" value="1"/>
</dbReference>
<evidence type="ECO:0000259" key="10">
    <source>
        <dbReference type="PROSITE" id="PS51192"/>
    </source>
</evidence>
<dbReference type="GO" id="GO:0005524">
    <property type="term" value="F:ATP binding"/>
    <property type="evidence" value="ECO:0007669"/>
    <property type="project" value="UniProtKB-UniRule"/>
</dbReference>
<dbReference type="SMART" id="SM00487">
    <property type="entry name" value="DEXDc"/>
    <property type="match status" value="1"/>
</dbReference>
<dbReference type="Pfam" id="PF18339">
    <property type="entry name" value="Tudor_1_RapA"/>
    <property type="match status" value="1"/>
</dbReference>
<organism evidence="12 13">
    <name type="scientific">Haliea salexigens</name>
    <dbReference type="NCBI Taxonomy" id="287487"/>
    <lineage>
        <taxon>Bacteria</taxon>
        <taxon>Pseudomonadati</taxon>
        <taxon>Pseudomonadota</taxon>
        <taxon>Gammaproteobacteria</taxon>
        <taxon>Cellvibrionales</taxon>
        <taxon>Halieaceae</taxon>
        <taxon>Haliea</taxon>
    </lineage>
</organism>
<evidence type="ECO:0000256" key="9">
    <source>
        <dbReference type="HAMAP-Rule" id="MF_01821"/>
    </source>
</evidence>
<dbReference type="PROSITE" id="PS51194">
    <property type="entry name" value="HELICASE_CTER"/>
    <property type="match status" value="1"/>
</dbReference>